<feature type="chain" id="PRO_5001990544" evidence="1">
    <location>
        <begin position="20"/>
        <end position="135"/>
    </location>
</feature>
<keyword evidence="1" id="KW-0732">Signal</keyword>
<organism evidence="2 3">
    <name type="scientific">Entamoeba invadens IP1</name>
    <dbReference type="NCBI Taxonomy" id="370355"/>
    <lineage>
        <taxon>Eukaryota</taxon>
        <taxon>Amoebozoa</taxon>
        <taxon>Evosea</taxon>
        <taxon>Archamoebae</taxon>
        <taxon>Mastigamoebida</taxon>
        <taxon>Entamoebidae</taxon>
        <taxon>Entamoeba</taxon>
    </lineage>
</organism>
<evidence type="ECO:0000313" key="3">
    <source>
        <dbReference type="Proteomes" id="UP000014680"/>
    </source>
</evidence>
<keyword evidence="3" id="KW-1185">Reference proteome</keyword>
<dbReference type="Proteomes" id="UP000014680">
    <property type="component" value="Unassembled WGS sequence"/>
</dbReference>
<dbReference type="OMA" id="TIENICY"/>
<dbReference type="GeneID" id="14885477"/>
<dbReference type="AlphaFoldDB" id="A0A0A1TYF1"/>
<name>A0A0A1TYF1_ENTIV</name>
<dbReference type="KEGG" id="eiv:EIN_034560"/>
<dbReference type="VEuPathDB" id="AmoebaDB:EIN_034560"/>
<sequence length="135" mass="15197">MILYILLIVSVLGYEYTCSTEIEDSKDTDLQAIEVTTVNSCVTQHGKIVVRNLNGAVTEVSISDKVYPISSTSNNHEISVLSGFYTMKVIKRSEGTCRYRLFKVTVKKVDECEPFYTATVKEKKIIWQVDNTTTA</sequence>
<protein>
    <submittedName>
        <fullName evidence="2">Uncharacterized protein</fullName>
    </submittedName>
</protein>
<proteinExistence type="predicted"/>
<evidence type="ECO:0000256" key="1">
    <source>
        <dbReference type="SAM" id="SignalP"/>
    </source>
</evidence>
<dbReference type="OrthoDB" id="26713at2759"/>
<dbReference type="EMBL" id="KB206969">
    <property type="protein sequence ID" value="ELP86515.1"/>
    <property type="molecule type" value="Genomic_DNA"/>
</dbReference>
<accession>A0A0A1TYF1</accession>
<gene>
    <name evidence="2" type="ORF">EIN_034560</name>
</gene>
<evidence type="ECO:0000313" key="2">
    <source>
        <dbReference type="EMBL" id="ELP86515.1"/>
    </source>
</evidence>
<reference evidence="2 3" key="1">
    <citation type="submission" date="2012-10" db="EMBL/GenBank/DDBJ databases">
        <authorList>
            <person name="Zafar N."/>
            <person name="Inman J."/>
            <person name="Hall N."/>
            <person name="Lorenzi H."/>
            <person name="Caler E."/>
        </authorList>
    </citation>
    <scope>NUCLEOTIDE SEQUENCE [LARGE SCALE GENOMIC DNA]</scope>
    <source>
        <strain evidence="2 3">IP1</strain>
    </source>
</reference>
<feature type="signal peptide" evidence="1">
    <location>
        <begin position="1"/>
        <end position="19"/>
    </location>
</feature>
<dbReference type="RefSeq" id="XP_004185861.1">
    <property type="nucleotide sequence ID" value="XM_004185813.1"/>
</dbReference>